<dbReference type="PANTHER" id="PTHR28075">
    <property type="entry name" value="CHROMOSOME 16, WHOLE GENOME SHOTGUN SEQUENCE"/>
    <property type="match status" value="1"/>
</dbReference>
<evidence type="ECO:0000313" key="2">
    <source>
        <dbReference type="Proteomes" id="UP000033140"/>
    </source>
</evidence>
<name>A0A0E9NHE9_SAICN</name>
<reference evidence="1 2" key="1">
    <citation type="journal article" date="2011" name="J. Gen. Appl. Microbiol.">
        <title>Draft genome sequencing of the enigmatic yeast Saitoella complicata.</title>
        <authorList>
            <person name="Nishida H."/>
            <person name="Hamamoto M."/>
            <person name="Sugiyama J."/>
        </authorList>
    </citation>
    <scope>NUCLEOTIDE SEQUENCE [LARGE SCALE GENOMIC DNA]</scope>
    <source>
        <strain evidence="1 2">NRRL Y-17804</strain>
    </source>
</reference>
<dbReference type="GO" id="GO:0005737">
    <property type="term" value="C:cytoplasm"/>
    <property type="evidence" value="ECO:0007669"/>
    <property type="project" value="TreeGrafter"/>
</dbReference>
<dbReference type="Pfam" id="PF08520">
    <property type="entry name" value="Mitofissin"/>
    <property type="match status" value="1"/>
</dbReference>
<dbReference type="STRING" id="698492.A0A0E9NHE9"/>
<keyword evidence="2" id="KW-1185">Reference proteome</keyword>
<dbReference type="Proteomes" id="UP000033140">
    <property type="component" value="Unassembled WGS sequence"/>
</dbReference>
<accession>A0A0E9NHE9</accession>
<dbReference type="InterPro" id="IPR013726">
    <property type="entry name" value="Mitofissin"/>
</dbReference>
<evidence type="ECO:0000313" key="1">
    <source>
        <dbReference type="EMBL" id="GAO49307.1"/>
    </source>
</evidence>
<dbReference type="PANTHER" id="PTHR28075:SF1">
    <property type="entry name" value="DUF1748-DOMAIN-CONTAINING PROTEIN"/>
    <property type="match status" value="1"/>
</dbReference>
<dbReference type="EMBL" id="BACD03000021">
    <property type="protein sequence ID" value="GAO49307.1"/>
    <property type="molecule type" value="Genomic_DNA"/>
</dbReference>
<reference evidence="1 2" key="2">
    <citation type="journal article" date="2014" name="J. Gen. Appl. Microbiol.">
        <title>The early diverging ascomycetous budding yeast Saitoella complicata has three histone deacetylases belonging to the Clr6, Hos2, and Rpd3 lineages.</title>
        <authorList>
            <person name="Nishida H."/>
            <person name="Matsumoto T."/>
            <person name="Kondo S."/>
            <person name="Hamamoto M."/>
            <person name="Yoshikawa H."/>
        </authorList>
    </citation>
    <scope>NUCLEOTIDE SEQUENCE [LARGE SCALE GENOMIC DNA]</scope>
    <source>
        <strain evidence="1 2">NRRL Y-17804</strain>
    </source>
</reference>
<gene>
    <name evidence="1" type="ORF">G7K_3458-t1</name>
</gene>
<dbReference type="AlphaFoldDB" id="A0A0E9NHE9"/>
<comment type="caution">
    <text evidence="1">The sequence shown here is derived from an EMBL/GenBank/DDBJ whole genome shotgun (WGS) entry which is preliminary data.</text>
</comment>
<reference evidence="1 2" key="3">
    <citation type="journal article" date="2015" name="Genome Announc.">
        <title>Draft Genome Sequence of the Archiascomycetous Yeast Saitoella complicata.</title>
        <authorList>
            <person name="Yamauchi K."/>
            <person name="Kondo S."/>
            <person name="Hamamoto M."/>
            <person name="Takahashi Y."/>
            <person name="Ogura Y."/>
            <person name="Hayashi T."/>
            <person name="Nishida H."/>
        </authorList>
    </citation>
    <scope>NUCLEOTIDE SEQUENCE [LARGE SCALE GENOMIC DNA]</scope>
    <source>
        <strain evidence="1 2">NRRL Y-17804</strain>
    </source>
</reference>
<protein>
    <submittedName>
        <fullName evidence="1">Uncharacterized protein</fullName>
    </submittedName>
</protein>
<sequence>MFGRLVRIGIDAVLVSTALAGIKRTTGLTPRQDLDFLSPYPEASYLTKLLVTKYLETGEWFLDYASSHAASSGWFEDSKGKKGGGWL</sequence>
<organism evidence="1 2">
    <name type="scientific">Saitoella complicata (strain BCRC 22490 / CBS 7301 / JCM 7358 / NBRC 10748 / NRRL Y-17804)</name>
    <dbReference type="NCBI Taxonomy" id="698492"/>
    <lineage>
        <taxon>Eukaryota</taxon>
        <taxon>Fungi</taxon>
        <taxon>Dikarya</taxon>
        <taxon>Ascomycota</taxon>
        <taxon>Taphrinomycotina</taxon>
        <taxon>Taphrinomycotina incertae sedis</taxon>
        <taxon>Saitoella</taxon>
    </lineage>
</organism>
<proteinExistence type="predicted"/>